<proteinExistence type="predicted"/>
<dbReference type="OrthoDB" id="1879366at2759"/>
<keyword evidence="2" id="KW-0862">Zinc</keyword>
<evidence type="ECO:0000313" key="4">
    <source>
        <dbReference type="EMBL" id="RAW21283.1"/>
    </source>
</evidence>
<feature type="non-terminal residue" evidence="4">
    <location>
        <position position="126"/>
    </location>
</feature>
<dbReference type="VEuPathDB" id="FungiDB:PC110_g22272"/>
<keyword evidence="1" id="KW-0479">Metal-binding</keyword>
<reference evidence="4 5" key="1">
    <citation type="submission" date="2018-01" db="EMBL/GenBank/DDBJ databases">
        <title>Draft genome of the strawberry crown rot pathogen Phytophthora cactorum.</title>
        <authorList>
            <person name="Armitage A.D."/>
            <person name="Lysoe E."/>
            <person name="Nellist C.F."/>
            <person name="Harrison R.J."/>
            <person name="Brurberg M.B."/>
        </authorList>
    </citation>
    <scope>NUCLEOTIDE SEQUENCE [LARGE SCALE GENOMIC DNA]</scope>
    <source>
        <strain evidence="4 5">10300</strain>
    </source>
</reference>
<dbReference type="Proteomes" id="UP000251314">
    <property type="component" value="Unassembled WGS sequence"/>
</dbReference>
<dbReference type="AlphaFoldDB" id="A0A329R9S2"/>
<evidence type="ECO:0000313" key="5">
    <source>
        <dbReference type="Proteomes" id="UP000251314"/>
    </source>
</evidence>
<accession>A0A329R9S2</accession>
<dbReference type="Gene3D" id="3.90.180.10">
    <property type="entry name" value="Medium-chain alcohol dehydrogenases, catalytic domain"/>
    <property type="match status" value="1"/>
</dbReference>
<protein>
    <submittedName>
        <fullName evidence="4">Uncharacterized protein</fullName>
    </submittedName>
</protein>
<evidence type="ECO:0000256" key="1">
    <source>
        <dbReference type="ARBA" id="ARBA00022723"/>
    </source>
</evidence>
<gene>
    <name evidence="4" type="ORF">PC110_g22272</name>
</gene>
<evidence type="ECO:0000256" key="3">
    <source>
        <dbReference type="ARBA" id="ARBA00023002"/>
    </source>
</evidence>
<sequence>MSITSAGTGGLQYTRVWLATKSLARDPKRPCEDCAEGEVAYCEHTVIAFNTKYEDGSMAYGGYADYVRVDSNFAFKIPDNIPSASAAPLLCAGVTVFTPLKRYVKPGDHVGVIGIGGLGHLAIQFI</sequence>
<name>A0A329R9S2_9STRA</name>
<keyword evidence="3" id="KW-0560">Oxidoreductase</keyword>
<dbReference type="GO" id="GO:0016616">
    <property type="term" value="F:oxidoreductase activity, acting on the CH-OH group of donors, NAD or NADP as acceptor"/>
    <property type="evidence" value="ECO:0007669"/>
    <property type="project" value="InterPro"/>
</dbReference>
<dbReference type="InterPro" id="IPR047109">
    <property type="entry name" value="CAD-like"/>
</dbReference>
<dbReference type="InterPro" id="IPR011032">
    <property type="entry name" value="GroES-like_sf"/>
</dbReference>
<dbReference type="GO" id="GO:0046872">
    <property type="term" value="F:metal ion binding"/>
    <property type="evidence" value="ECO:0007669"/>
    <property type="project" value="UniProtKB-KW"/>
</dbReference>
<keyword evidence="5" id="KW-1185">Reference proteome</keyword>
<organism evidence="4 5">
    <name type="scientific">Phytophthora cactorum</name>
    <dbReference type="NCBI Taxonomy" id="29920"/>
    <lineage>
        <taxon>Eukaryota</taxon>
        <taxon>Sar</taxon>
        <taxon>Stramenopiles</taxon>
        <taxon>Oomycota</taxon>
        <taxon>Peronosporomycetes</taxon>
        <taxon>Peronosporales</taxon>
        <taxon>Peronosporaceae</taxon>
        <taxon>Phytophthora</taxon>
    </lineage>
</organism>
<dbReference type="STRING" id="29920.A0A329R9S2"/>
<evidence type="ECO:0000256" key="2">
    <source>
        <dbReference type="ARBA" id="ARBA00022833"/>
    </source>
</evidence>
<comment type="caution">
    <text evidence="4">The sequence shown here is derived from an EMBL/GenBank/DDBJ whole genome shotgun (WGS) entry which is preliminary data.</text>
</comment>
<dbReference type="Gene3D" id="3.40.50.720">
    <property type="entry name" value="NAD(P)-binding Rossmann-like Domain"/>
    <property type="match status" value="1"/>
</dbReference>
<dbReference type="SUPFAM" id="SSF50129">
    <property type="entry name" value="GroES-like"/>
    <property type="match status" value="1"/>
</dbReference>
<dbReference type="PANTHER" id="PTHR42683">
    <property type="entry name" value="ALDEHYDE REDUCTASE"/>
    <property type="match status" value="1"/>
</dbReference>
<dbReference type="EMBL" id="MJFZ01001886">
    <property type="protein sequence ID" value="RAW21283.1"/>
    <property type="molecule type" value="Genomic_DNA"/>
</dbReference>